<reference evidence="7" key="1">
    <citation type="submission" date="2021-06" db="EMBL/GenBank/DDBJ databases">
        <authorList>
            <person name="Kallberg Y."/>
            <person name="Tangrot J."/>
            <person name="Rosling A."/>
        </authorList>
    </citation>
    <scope>NUCLEOTIDE SEQUENCE</scope>
    <source>
        <strain evidence="7">FL130A</strain>
    </source>
</reference>
<keyword evidence="3 5" id="KW-1133">Transmembrane helix</keyword>
<dbReference type="EMBL" id="CAJVPS010004481">
    <property type="protein sequence ID" value="CAG8604319.1"/>
    <property type="molecule type" value="Genomic_DNA"/>
</dbReference>
<dbReference type="InterPro" id="IPR017452">
    <property type="entry name" value="GPCR_Rhodpsn_7TM"/>
</dbReference>
<comment type="caution">
    <text evidence="7">The sequence shown here is derived from an EMBL/GenBank/DDBJ whole genome shotgun (WGS) entry which is preliminary data.</text>
</comment>
<dbReference type="InterPro" id="IPR000276">
    <property type="entry name" value="GPCR_Rhodpsn"/>
</dbReference>
<evidence type="ECO:0000256" key="4">
    <source>
        <dbReference type="ARBA" id="ARBA00023136"/>
    </source>
</evidence>
<evidence type="ECO:0000256" key="2">
    <source>
        <dbReference type="ARBA" id="ARBA00022692"/>
    </source>
</evidence>
<comment type="subcellular location">
    <subcellularLocation>
        <location evidence="1">Membrane</location>
        <topology evidence="1">Multi-pass membrane protein</topology>
    </subcellularLocation>
</comment>
<keyword evidence="4 5" id="KW-0472">Membrane</keyword>
<evidence type="ECO:0000313" key="7">
    <source>
        <dbReference type="EMBL" id="CAG8604319.1"/>
    </source>
</evidence>
<evidence type="ECO:0000256" key="5">
    <source>
        <dbReference type="SAM" id="Phobius"/>
    </source>
</evidence>
<evidence type="ECO:0000256" key="3">
    <source>
        <dbReference type="ARBA" id="ARBA00022989"/>
    </source>
</evidence>
<keyword evidence="2 5" id="KW-0812">Transmembrane</keyword>
<feature type="non-terminal residue" evidence="7">
    <location>
        <position position="259"/>
    </location>
</feature>
<evidence type="ECO:0000259" key="6">
    <source>
        <dbReference type="PROSITE" id="PS50262"/>
    </source>
</evidence>
<feature type="transmembrane region" description="Helical" evidence="5">
    <location>
        <begin position="171"/>
        <end position="193"/>
    </location>
</feature>
<keyword evidence="8" id="KW-1185">Reference proteome</keyword>
<feature type="transmembrane region" description="Helical" evidence="5">
    <location>
        <begin position="7"/>
        <end position="32"/>
    </location>
</feature>
<dbReference type="GO" id="GO:0005886">
    <property type="term" value="C:plasma membrane"/>
    <property type="evidence" value="ECO:0007669"/>
    <property type="project" value="TreeGrafter"/>
</dbReference>
<dbReference type="PROSITE" id="PS50262">
    <property type="entry name" value="G_PROTEIN_RECEP_F1_2"/>
    <property type="match status" value="1"/>
</dbReference>
<gene>
    <name evidence="7" type="ORF">ALEPTO_LOCUS8283</name>
</gene>
<dbReference type="Gene3D" id="1.20.1070.10">
    <property type="entry name" value="Rhodopsin 7-helix transmembrane proteins"/>
    <property type="match status" value="1"/>
</dbReference>
<dbReference type="Proteomes" id="UP000789508">
    <property type="component" value="Unassembled WGS sequence"/>
</dbReference>
<organism evidence="7 8">
    <name type="scientific">Ambispora leptoticha</name>
    <dbReference type="NCBI Taxonomy" id="144679"/>
    <lineage>
        <taxon>Eukaryota</taxon>
        <taxon>Fungi</taxon>
        <taxon>Fungi incertae sedis</taxon>
        <taxon>Mucoromycota</taxon>
        <taxon>Glomeromycotina</taxon>
        <taxon>Glomeromycetes</taxon>
        <taxon>Archaeosporales</taxon>
        <taxon>Ambisporaceae</taxon>
        <taxon>Ambispora</taxon>
    </lineage>
</organism>
<feature type="domain" description="G-protein coupled receptors family 1 profile" evidence="6">
    <location>
        <begin position="1"/>
        <end position="220"/>
    </location>
</feature>
<proteinExistence type="predicted"/>
<dbReference type="SUPFAM" id="SSF81321">
    <property type="entry name" value="Family A G protein-coupled receptor-like"/>
    <property type="match status" value="1"/>
</dbReference>
<dbReference type="OrthoDB" id="2437502at2759"/>
<evidence type="ECO:0000313" key="8">
    <source>
        <dbReference type="Proteomes" id="UP000789508"/>
    </source>
</evidence>
<feature type="transmembrane region" description="Helical" evidence="5">
    <location>
        <begin position="52"/>
        <end position="69"/>
    </location>
</feature>
<dbReference type="PANTHER" id="PTHR23112">
    <property type="entry name" value="G PROTEIN-COUPLED RECEPTOR 157-RELATED"/>
    <property type="match status" value="1"/>
</dbReference>
<dbReference type="PANTHER" id="PTHR23112:SF0">
    <property type="entry name" value="TRANSMEMBRANE PROTEIN 116"/>
    <property type="match status" value="1"/>
</dbReference>
<protein>
    <submittedName>
        <fullName evidence="7">9831_t:CDS:1</fullName>
    </submittedName>
</protein>
<accession>A0A9N9CLK3</accession>
<sequence length="259" mass="29609">MYYRLPFYIALTDLNLMITQFLNLIHSVIYRSPWSYPFCQFLGFAVEEAQCLNQFLFTIVAVSIYLKISKDSKIDLGRYDWKLFTLMFILTMLATIPPIKIDAYGAQESWCGLKPGNQFASLYFLLLAVANLLITAVSYIKILLKLRKSRYESSSSTHNSKSIENRVAKKIALHVLVFLLQWLPVNIYTITFYMEITDFWTMIVAAIGINMGGIGNALAYAYNIDVLHCHTDGRKADDDGIPKFNDSETAVLQQKIQHV</sequence>
<dbReference type="GO" id="GO:0004930">
    <property type="term" value="F:G protein-coupled receptor activity"/>
    <property type="evidence" value="ECO:0007669"/>
    <property type="project" value="InterPro"/>
</dbReference>
<feature type="transmembrane region" description="Helical" evidence="5">
    <location>
        <begin position="81"/>
        <end position="99"/>
    </location>
</feature>
<dbReference type="AlphaFoldDB" id="A0A9N9CLK3"/>
<feature type="transmembrane region" description="Helical" evidence="5">
    <location>
        <begin position="199"/>
        <end position="222"/>
    </location>
</feature>
<name>A0A9N9CLK3_9GLOM</name>
<feature type="transmembrane region" description="Helical" evidence="5">
    <location>
        <begin position="119"/>
        <end position="140"/>
    </location>
</feature>
<evidence type="ECO:0000256" key="1">
    <source>
        <dbReference type="ARBA" id="ARBA00004141"/>
    </source>
</evidence>
<dbReference type="Pfam" id="PF00001">
    <property type="entry name" value="7tm_1"/>
    <property type="match status" value="1"/>
</dbReference>
<dbReference type="CDD" id="cd00637">
    <property type="entry name" value="7tm_classA_rhodopsin-like"/>
    <property type="match status" value="1"/>
</dbReference>
<dbReference type="GO" id="GO:0007189">
    <property type="term" value="P:adenylate cyclase-activating G protein-coupled receptor signaling pathway"/>
    <property type="evidence" value="ECO:0007669"/>
    <property type="project" value="TreeGrafter"/>
</dbReference>